<accession>A0A484KP94</accession>
<dbReference type="EMBL" id="OOIL02000657">
    <property type="protein sequence ID" value="VFQ67811.1"/>
    <property type="molecule type" value="Genomic_DNA"/>
</dbReference>
<keyword evidence="2" id="KW-1185">Reference proteome</keyword>
<organism evidence="1 2">
    <name type="scientific">Cuscuta campestris</name>
    <dbReference type="NCBI Taxonomy" id="132261"/>
    <lineage>
        <taxon>Eukaryota</taxon>
        <taxon>Viridiplantae</taxon>
        <taxon>Streptophyta</taxon>
        <taxon>Embryophyta</taxon>
        <taxon>Tracheophyta</taxon>
        <taxon>Spermatophyta</taxon>
        <taxon>Magnoliopsida</taxon>
        <taxon>eudicotyledons</taxon>
        <taxon>Gunneridae</taxon>
        <taxon>Pentapetalae</taxon>
        <taxon>asterids</taxon>
        <taxon>lamiids</taxon>
        <taxon>Solanales</taxon>
        <taxon>Convolvulaceae</taxon>
        <taxon>Cuscuteae</taxon>
        <taxon>Cuscuta</taxon>
        <taxon>Cuscuta subgen. Grammica</taxon>
        <taxon>Cuscuta sect. Cleistogrammica</taxon>
    </lineage>
</organism>
<proteinExistence type="predicted"/>
<name>A0A484KP94_9ASTE</name>
<protein>
    <submittedName>
        <fullName evidence="1">Uncharacterized protein</fullName>
    </submittedName>
</protein>
<gene>
    <name evidence="1" type="ORF">CCAM_LOCUS9587</name>
</gene>
<dbReference type="AlphaFoldDB" id="A0A484KP94"/>
<dbReference type="Proteomes" id="UP000595140">
    <property type="component" value="Unassembled WGS sequence"/>
</dbReference>
<reference evidence="1 2" key="1">
    <citation type="submission" date="2018-04" db="EMBL/GenBank/DDBJ databases">
        <authorList>
            <person name="Vogel A."/>
        </authorList>
    </citation>
    <scope>NUCLEOTIDE SEQUENCE [LARGE SCALE GENOMIC DNA]</scope>
</reference>
<evidence type="ECO:0000313" key="1">
    <source>
        <dbReference type="EMBL" id="VFQ67811.1"/>
    </source>
</evidence>
<sequence>MQPGDLQQQSLGYQQAEEEQLPEMMQHEEHQQEYVHGGESRCTIYGCGGERLQWTNDTNIDLGQWL</sequence>
<evidence type="ECO:0000313" key="2">
    <source>
        <dbReference type="Proteomes" id="UP000595140"/>
    </source>
</evidence>